<comment type="catalytic activity">
    <reaction evidence="3">
        <text>apo-[malonate decarboxylase ACP] + 2'-(5''-triphospho-alpha-D-ribosyl)-3'-dephospho-CoA = holo-[malonate decarboxylase ACP] + diphosphate</text>
        <dbReference type="Rhea" id="RHEA:42644"/>
        <dbReference type="Rhea" id="RHEA-COMP:10160"/>
        <dbReference type="Rhea" id="RHEA-COMP:10161"/>
        <dbReference type="ChEBI" id="CHEBI:29999"/>
        <dbReference type="ChEBI" id="CHEBI:33019"/>
        <dbReference type="ChEBI" id="CHEBI:61378"/>
        <dbReference type="ChEBI" id="CHEBI:82683"/>
        <dbReference type="EC" id="2.7.7.66"/>
    </reaction>
</comment>
<evidence type="ECO:0000259" key="4">
    <source>
        <dbReference type="Pfam" id="PF10620"/>
    </source>
</evidence>
<accession>A0A1H4JA89</accession>
<reference evidence="7" key="1">
    <citation type="submission" date="2016-10" db="EMBL/GenBank/DDBJ databases">
        <authorList>
            <person name="Varghese N."/>
            <person name="Submissions S."/>
        </authorList>
    </citation>
    <scope>NUCLEOTIDE SEQUENCE [LARGE SCALE GENOMIC DNA]</scope>
    <source>
        <strain evidence="7">DSM 9751</strain>
    </source>
</reference>
<proteinExistence type="inferred from homology"/>
<sequence>MVNGRGPWLPHDLLWGMTPAQLPPDAPDWAFAVLEAGQPVVVRRALTAPGQIAVGLRGRTREQRYPAVLALESVQRGVYPEALCQLSGTRSLPALQALQQLRGELDALGLVWGVSGSAGFELASGVAALHQHSDLDLILRTPEPFSRAQARELLALLERAECPVDLQLQVPAGAVALREWAGPADRVLLKSASGARLVGDPWNSREQAA</sequence>
<feature type="active site" evidence="3">
    <location>
        <position position="134"/>
    </location>
</feature>
<evidence type="ECO:0000313" key="6">
    <source>
        <dbReference type="EMBL" id="SEB42568.1"/>
    </source>
</evidence>
<comment type="function">
    <text evidence="3">Transfers 2'-(5-triphosphoribosyl)-3'-dephosphocoenzyme-A to the apo-[acyl-carrier-protein] of the malonate decarboxylase to yield holo-[acyl-carrier-protein].</text>
</comment>
<dbReference type="GO" id="GO:0016779">
    <property type="term" value="F:nucleotidyltransferase activity"/>
    <property type="evidence" value="ECO:0007669"/>
    <property type="project" value="UniProtKB-UniRule"/>
</dbReference>
<name>A0A1H4JA89_9PSED</name>
<comment type="similarity">
    <text evidence="3">Belongs to the MdcG family.</text>
</comment>
<organism evidence="6 7">
    <name type="scientific">Pseudomonas saponiphila</name>
    <dbReference type="NCBI Taxonomy" id="556534"/>
    <lineage>
        <taxon>Bacteria</taxon>
        <taxon>Pseudomonadati</taxon>
        <taxon>Pseudomonadota</taxon>
        <taxon>Gammaproteobacteria</taxon>
        <taxon>Pseudomonadales</taxon>
        <taxon>Pseudomonadaceae</taxon>
        <taxon>Pseudomonas</taxon>
    </lineage>
</organism>
<evidence type="ECO:0000313" key="7">
    <source>
        <dbReference type="Proteomes" id="UP000198982"/>
    </source>
</evidence>
<feature type="domain" description="Phosphoribosyl-dephospho-CoA transferase MdcG C-terminal" evidence="4">
    <location>
        <begin position="89"/>
        <end position="201"/>
    </location>
</feature>
<evidence type="ECO:0000256" key="2">
    <source>
        <dbReference type="ARBA" id="ARBA00022695"/>
    </source>
</evidence>
<evidence type="ECO:0000256" key="1">
    <source>
        <dbReference type="ARBA" id="ARBA00022679"/>
    </source>
</evidence>
<dbReference type="InterPro" id="IPR048903">
    <property type="entry name" value="MdcG_N"/>
</dbReference>
<dbReference type="InterPro" id="IPR049180">
    <property type="entry name" value="MdcG_C"/>
</dbReference>
<dbReference type="EMBL" id="FNTJ01000001">
    <property type="protein sequence ID" value="SEB42568.1"/>
    <property type="molecule type" value="Genomic_DNA"/>
</dbReference>
<keyword evidence="2 3" id="KW-0548">Nucleotidyltransferase</keyword>
<dbReference type="AlphaFoldDB" id="A0A1H4JA89"/>
<dbReference type="Pfam" id="PF20866">
    <property type="entry name" value="MdcG_N"/>
    <property type="match status" value="1"/>
</dbReference>
<gene>
    <name evidence="3" type="primary">mdcG</name>
    <name evidence="6" type="ORF">SAMN05216178_0185</name>
</gene>
<dbReference type="Proteomes" id="UP000198982">
    <property type="component" value="Unassembled WGS sequence"/>
</dbReference>
<feature type="domain" description="Phosphoribosyl-dephospho-CoA transferase MdcG N-terminal" evidence="5">
    <location>
        <begin position="10"/>
        <end position="77"/>
    </location>
</feature>
<protein>
    <recommendedName>
        <fullName evidence="3">Phosphoribosyl-dephospho-CoA transferase</fullName>
        <ecNumber evidence="3">2.7.7.66</ecNumber>
    </recommendedName>
    <alternativeName>
        <fullName evidence="3">Malonate decarboxylase holo-[acyl-carrier-protein] synthase</fullName>
        <shortName evidence="3">Holo-ACP synthase</shortName>
    </alternativeName>
</protein>
<dbReference type="NCBIfam" id="TIGR03135">
    <property type="entry name" value="malonate_mdcG"/>
    <property type="match status" value="1"/>
</dbReference>
<dbReference type="HAMAP" id="MF_00650">
    <property type="entry name" value="Malonate_MdcG"/>
    <property type="match status" value="1"/>
</dbReference>
<dbReference type="EC" id="2.7.7.66" evidence="3"/>
<dbReference type="InterPro" id="IPR017557">
    <property type="entry name" value="Holo-ACP_synthase"/>
</dbReference>
<keyword evidence="7" id="KW-1185">Reference proteome</keyword>
<keyword evidence="1 3" id="KW-0808">Transferase</keyword>
<evidence type="ECO:0000256" key="3">
    <source>
        <dbReference type="HAMAP-Rule" id="MF_00650"/>
    </source>
</evidence>
<dbReference type="Pfam" id="PF10620">
    <property type="entry name" value="MdcG"/>
    <property type="match status" value="1"/>
</dbReference>
<dbReference type="NCBIfam" id="NF002332">
    <property type="entry name" value="PRK01293.1"/>
    <property type="match status" value="1"/>
</dbReference>
<evidence type="ECO:0000259" key="5">
    <source>
        <dbReference type="Pfam" id="PF20866"/>
    </source>
</evidence>
<feature type="active site" evidence="3">
    <location>
        <position position="136"/>
    </location>
</feature>